<reference evidence="3" key="4">
    <citation type="submission" date="2022-10" db="EMBL/GenBank/DDBJ databases">
        <authorList>
            <person name="Aires J."/>
            <person name="Mesa V."/>
        </authorList>
    </citation>
    <scope>NUCLEOTIDE SEQUENCE</scope>
    <source>
        <strain evidence="3">Clostridium neonatale JD116</strain>
    </source>
</reference>
<reference evidence="5 7" key="2">
    <citation type="submission" date="2018-06" db="EMBL/GenBank/DDBJ databases">
        <authorList>
            <consortium name="IHU Genomes"/>
        </authorList>
    </citation>
    <scope>NUCLEOTIDE SEQUENCE [LARGE SCALE GENOMIC DNA]</scope>
    <source>
        <strain evidence="5 7">NEC25</strain>
    </source>
</reference>
<feature type="transmembrane region" description="Helical" evidence="1">
    <location>
        <begin position="40"/>
        <end position="60"/>
    </location>
</feature>
<dbReference type="Proteomes" id="UP000220840">
    <property type="component" value="Unassembled WGS sequence"/>
</dbReference>
<evidence type="ECO:0000313" key="5">
    <source>
        <dbReference type="EMBL" id="VCT85361.1"/>
    </source>
</evidence>
<dbReference type="EMBL" id="CAKJVE010000004">
    <property type="protein sequence ID" value="CAG9706016.1"/>
    <property type="molecule type" value="Genomic_DNA"/>
</dbReference>
<dbReference type="EMBL" id="UWJD01000002">
    <property type="protein sequence ID" value="VCT85361.1"/>
    <property type="molecule type" value="Genomic_DNA"/>
</dbReference>
<dbReference type="RefSeq" id="WP_058296120.1">
    <property type="nucleotide sequence ID" value="NZ_CAKJVE010000004.1"/>
</dbReference>
<protein>
    <submittedName>
        <fullName evidence="4">Uncharacterized protein</fullName>
    </submittedName>
</protein>
<keyword evidence="6" id="KW-1185">Reference proteome</keyword>
<evidence type="ECO:0000313" key="3">
    <source>
        <dbReference type="EMBL" id="CAI3640715.1"/>
    </source>
</evidence>
<dbReference type="Proteomes" id="UP000431451">
    <property type="component" value="Unassembled WGS sequence"/>
</dbReference>
<proteinExistence type="predicted"/>
<gene>
    <name evidence="3" type="ORF">CNEO2_40049</name>
    <name evidence="2" type="ORF">CNEO_42226</name>
    <name evidence="5" type="ORF">CNEONATNEC25_02962</name>
    <name evidence="4" type="ORF">CQ394_09800</name>
</gene>
<evidence type="ECO:0000313" key="4">
    <source>
        <dbReference type="EMBL" id="PEG31974.1"/>
    </source>
</evidence>
<feature type="transmembrane region" description="Helical" evidence="1">
    <location>
        <begin position="16"/>
        <end position="34"/>
    </location>
</feature>
<evidence type="ECO:0000313" key="7">
    <source>
        <dbReference type="Proteomes" id="UP000431451"/>
    </source>
</evidence>
<dbReference type="AlphaFoldDB" id="A0A2A7MJU2"/>
<organism evidence="4 6">
    <name type="scientific">Clostridium neonatale</name>
    <dbReference type="NCBI Taxonomy" id="137838"/>
    <lineage>
        <taxon>Bacteria</taxon>
        <taxon>Bacillati</taxon>
        <taxon>Bacillota</taxon>
        <taxon>Clostridia</taxon>
        <taxon>Eubacteriales</taxon>
        <taxon>Clostridiaceae</taxon>
        <taxon>Clostridium</taxon>
    </lineage>
</organism>
<accession>A0A2A7MJU2</accession>
<keyword evidence="1" id="KW-0472">Membrane</keyword>
<dbReference type="Proteomes" id="UP000789738">
    <property type="component" value="Unassembled WGS sequence"/>
</dbReference>
<reference evidence="2" key="3">
    <citation type="submission" date="2021-10" db="EMBL/GenBank/DDBJ databases">
        <authorList>
            <person name="Mesa V."/>
        </authorList>
    </citation>
    <scope>NUCLEOTIDE SEQUENCE</scope>
    <source>
        <strain evidence="2">CC3_PB</strain>
    </source>
</reference>
<evidence type="ECO:0000256" key="1">
    <source>
        <dbReference type="SAM" id="Phobius"/>
    </source>
</evidence>
<sequence length="164" mass="18956">MEELKYPITIKKKNSFMISVGIAEIVFGLVWVIPEGIKSLAMWIFVVTGIITLLSVWVEYSRDIKIGENKVEFYKNKELTQSIKYSEISNLSLRKGEENKEKNKKFLTISFSATGKKKDSKSKKYDICTSEYSLNDLAKLRDTILKFNKSVKVSKEVKEIEIRK</sequence>
<keyword evidence="1" id="KW-1133">Transmembrane helix</keyword>
<reference evidence="4 6" key="1">
    <citation type="submission" date="2017-10" db="EMBL/GenBank/DDBJ databases">
        <title>Effective Description of Clostridium neonatale sp. nov. linked to necrotizing enterocolitis in neonates and a clarification of species assignable to the genus Clostridium (Prazmowski 1880) emend. Lawson and Rainey 2016.</title>
        <authorList>
            <person name="Bernard K."/>
            <person name="Burdz T."/>
            <person name="Wiebe D."/>
            <person name="Balcewich B."/>
            <person name="Alfa M."/>
            <person name="Bernier A.-M."/>
        </authorList>
    </citation>
    <scope>NUCLEOTIDE SEQUENCE [LARGE SCALE GENOMIC DNA]</scope>
    <source>
        <strain evidence="4 6">LCDC99A005</strain>
    </source>
</reference>
<dbReference type="EMBL" id="CAMTCP010000248">
    <property type="protein sequence ID" value="CAI3640715.1"/>
    <property type="molecule type" value="Genomic_DNA"/>
</dbReference>
<evidence type="ECO:0000313" key="2">
    <source>
        <dbReference type="EMBL" id="CAG9706016.1"/>
    </source>
</evidence>
<name>A0A2A7MJU2_9CLOT</name>
<dbReference type="EMBL" id="PDCJ01000001">
    <property type="protein sequence ID" value="PEG31974.1"/>
    <property type="molecule type" value="Genomic_DNA"/>
</dbReference>
<keyword evidence="1" id="KW-0812">Transmembrane</keyword>
<dbReference type="Proteomes" id="UP001189143">
    <property type="component" value="Unassembled WGS sequence"/>
</dbReference>
<dbReference type="OrthoDB" id="1910846at2"/>
<evidence type="ECO:0000313" key="6">
    <source>
        <dbReference type="Proteomes" id="UP000220840"/>
    </source>
</evidence>